<accession>G8U1L0</accession>
<dbReference type="GO" id="GO:0016020">
    <property type="term" value="C:membrane"/>
    <property type="evidence" value="ECO:0007669"/>
    <property type="project" value="InterPro"/>
</dbReference>
<evidence type="ECO:0000256" key="1">
    <source>
        <dbReference type="SAM" id="Phobius"/>
    </source>
</evidence>
<dbReference type="STRING" id="679936.Sulac_3169"/>
<dbReference type="Proteomes" id="UP000005439">
    <property type="component" value="Chromosome"/>
</dbReference>
<keyword evidence="1" id="KW-0472">Membrane</keyword>
<dbReference type="InterPro" id="IPR007313">
    <property type="entry name" value="FxsA"/>
</dbReference>
<dbReference type="NCBIfam" id="NF008528">
    <property type="entry name" value="PRK11463.1-2"/>
    <property type="match status" value="1"/>
</dbReference>
<keyword evidence="1" id="KW-1133">Transmembrane helix</keyword>
<organism evidence="2 3">
    <name type="scientific">Sulfobacillus acidophilus (strain ATCC 700253 / DSM 10332 / NAL)</name>
    <dbReference type="NCBI Taxonomy" id="679936"/>
    <lineage>
        <taxon>Bacteria</taxon>
        <taxon>Bacillati</taxon>
        <taxon>Bacillota</taxon>
        <taxon>Clostridia</taxon>
        <taxon>Eubacteriales</taxon>
        <taxon>Clostridiales Family XVII. Incertae Sedis</taxon>
        <taxon>Sulfobacillus</taxon>
    </lineage>
</organism>
<feature type="transmembrane region" description="Helical" evidence="1">
    <location>
        <begin position="5"/>
        <end position="23"/>
    </location>
</feature>
<keyword evidence="1" id="KW-0812">Transmembrane</keyword>
<feature type="transmembrane region" description="Helical" evidence="1">
    <location>
        <begin position="76"/>
        <end position="101"/>
    </location>
</feature>
<dbReference type="KEGG" id="sap:Sulac_3169"/>
<dbReference type="PANTHER" id="PTHR35335:SF1">
    <property type="entry name" value="UPF0716 PROTEIN FXSA"/>
    <property type="match status" value="1"/>
</dbReference>
<dbReference type="Pfam" id="PF04186">
    <property type="entry name" value="FxsA"/>
    <property type="match status" value="1"/>
</dbReference>
<sequence length="128" mass="15043">MFRRLMILFFIVPIVELSLIFLLAHWIGWGFTLLVTLLSSVIGAYLARRSWHRWWDQVKREWAFEGFPVHRLGEGAILVAAMAFLVTPGPLTAVTGILFTIPKVREAGSKWLVRWLSHRVVERWWWRS</sequence>
<reference evidence="2 3" key="2">
    <citation type="journal article" date="2012" name="Stand. Genomic Sci.">
        <title>Complete genome sequence of the moderately thermophilic mineral-sulfide-oxidizing firmicute Sulfobacillus acidophilus type strain (NAL(T)).</title>
        <authorList>
            <person name="Anderson I."/>
            <person name="Chertkov O."/>
            <person name="Chen A."/>
            <person name="Saunders E."/>
            <person name="Lapidus A."/>
            <person name="Nolan M."/>
            <person name="Lucas S."/>
            <person name="Hammon N."/>
            <person name="Deshpande S."/>
            <person name="Cheng J.F."/>
            <person name="Han C."/>
            <person name="Tapia R."/>
            <person name="Goodwin L.A."/>
            <person name="Pitluck S."/>
            <person name="Liolios K."/>
            <person name="Pagani I."/>
            <person name="Ivanova N."/>
            <person name="Mikhailova N."/>
            <person name="Pati A."/>
            <person name="Palaniappan K."/>
            <person name="Land M."/>
            <person name="Pan C."/>
            <person name="Rohde M."/>
            <person name="Pukall R."/>
            <person name="Goker M."/>
            <person name="Detter J.C."/>
            <person name="Woyke T."/>
            <person name="Bristow J."/>
            <person name="Eisen J.A."/>
            <person name="Markowitz V."/>
            <person name="Hugenholtz P."/>
            <person name="Kyrpides N.C."/>
            <person name="Klenk H.P."/>
            <person name="Mavromatis K."/>
        </authorList>
    </citation>
    <scope>NUCLEOTIDE SEQUENCE [LARGE SCALE GENOMIC DNA]</scope>
    <source>
        <strain evidence="3">ATCC 700253 / DSM 10332 / NAL</strain>
    </source>
</reference>
<dbReference type="PANTHER" id="PTHR35335">
    <property type="entry name" value="UPF0716 PROTEIN FXSA"/>
    <property type="match status" value="1"/>
</dbReference>
<keyword evidence="3" id="KW-1185">Reference proteome</keyword>
<name>G8U1L0_SULAD</name>
<dbReference type="PATRIC" id="fig|679936.5.peg.3278"/>
<dbReference type="HOGENOM" id="CLU_085083_5_0_9"/>
<protein>
    <submittedName>
        <fullName evidence="2">FxsA cytoplasmic membrane protein</fullName>
    </submittedName>
</protein>
<dbReference type="EMBL" id="CP003179">
    <property type="protein sequence ID" value="AEW06615.1"/>
    <property type="molecule type" value="Genomic_DNA"/>
</dbReference>
<proteinExistence type="predicted"/>
<gene>
    <name evidence="2" type="ordered locus">Sulac_3169</name>
</gene>
<evidence type="ECO:0000313" key="2">
    <source>
        <dbReference type="EMBL" id="AEW06615.1"/>
    </source>
</evidence>
<dbReference type="AlphaFoldDB" id="G8U1L0"/>
<reference evidence="3" key="1">
    <citation type="submission" date="2011-12" db="EMBL/GenBank/DDBJ databases">
        <title>The complete genome of chromosome of Sulfobacillus acidophilus DSM 10332.</title>
        <authorList>
            <person name="Lucas S."/>
            <person name="Han J."/>
            <person name="Lapidus A."/>
            <person name="Bruce D."/>
            <person name="Goodwin L."/>
            <person name="Pitluck S."/>
            <person name="Peters L."/>
            <person name="Kyrpides N."/>
            <person name="Mavromatis K."/>
            <person name="Ivanova N."/>
            <person name="Mikhailova N."/>
            <person name="Chertkov O."/>
            <person name="Saunders E."/>
            <person name="Detter J.C."/>
            <person name="Tapia R."/>
            <person name="Han C."/>
            <person name="Land M."/>
            <person name="Hauser L."/>
            <person name="Markowitz V."/>
            <person name="Cheng J.-F."/>
            <person name="Hugenholtz P."/>
            <person name="Woyke T."/>
            <person name="Wu D."/>
            <person name="Pukall R."/>
            <person name="Gehrich-Schroeter G."/>
            <person name="Schneider S."/>
            <person name="Klenk H.-P."/>
            <person name="Eisen J.A."/>
        </authorList>
    </citation>
    <scope>NUCLEOTIDE SEQUENCE [LARGE SCALE GENOMIC DNA]</scope>
    <source>
        <strain evidence="3">ATCC 700253 / DSM 10332 / NAL</strain>
    </source>
</reference>
<evidence type="ECO:0000313" key="3">
    <source>
        <dbReference type="Proteomes" id="UP000005439"/>
    </source>
</evidence>